<feature type="coiled-coil region" evidence="8">
    <location>
        <begin position="712"/>
        <end position="742"/>
    </location>
</feature>
<dbReference type="PANTHER" id="PTHR18916">
    <property type="entry name" value="DYNACTIN 1-RELATED MICROTUBULE-BINDING"/>
    <property type="match status" value="1"/>
</dbReference>
<gene>
    <name evidence="11" type="primary">dynA</name>
    <name evidence="11" type="ORF">DFA_05622</name>
</gene>
<feature type="coiled-coil region" evidence="8">
    <location>
        <begin position="1162"/>
        <end position="1192"/>
    </location>
</feature>
<evidence type="ECO:0000256" key="4">
    <source>
        <dbReference type="ARBA" id="ARBA00022701"/>
    </source>
</evidence>
<keyword evidence="4" id="KW-0493">Microtubule</keyword>
<evidence type="ECO:0000256" key="5">
    <source>
        <dbReference type="ARBA" id="ARBA00023017"/>
    </source>
</evidence>
<evidence type="ECO:0000313" key="11">
    <source>
        <dbReference type="EMBL" id="EGG23489.1"/>
    </source>
</evidence>
<dbReference type="OMA" id="LFEMEPV"/>
<dbReference type="InterPro" id="IPR022157">
    <property type="entry name" value="Dynactin"/>
</dbReference>
<name>F4PLR7_CACFS</name>
<feature type="coiled-coil region" evidence="8">
    <location>
        <begin position="604"/>
        <end position="682"/>
    </location>
</feature>
<organism evidence="11 12">
    <name type="scientific">Cavenderia fasciculata</name>
    <name type="common">Slime mold</name>
    <name type="synonym">Dictyostelium fasciculatum</name>
    <dbReference type="NCBI Taxonomy" id="261658"/>
    <lineage>
        <taxon>Eukaryota</taxon>
        <taxon>Amoebozoa</taxon>
        <taxon>Evosea</taxon>
        <taxon>Eumycetozoa</taxon>
        <taxon>Dictyostelia</taxon>
        <taxon>Acytosteliales</taxon>
        <taxon>Cavenderiaceae</taxon>
        <taxon>Cavenderia</taxon>
    </lineage>
</organism>
<dbReference type="GO" id="GO:0051010">
    <property type="term" value="F:microtubule plus-end binding"/>
    <property type="evidence" value="ECO:0007669"/>
    <property type="project" value="TreeGrafter"/>
</dbReference>
<evidence type="ECO:0000256" key="2">
    <source>
        <dbReference type="ARBA" id="ARBA00011010"/>
    </source>
</evidence>
<accession>F4PLR7</accession>
<evidence type="ECO:0000256" key="1">
    <source>
        <dbReference type="ARBA" id="ARBA00004245"/>
    </source>
</evidence>
<dbReference type="KEGG" id="dfa:DFA_05622"/>
<evidence type="ECO:0000256" key="7">
    <source>
        <dbReference type="ARBA" id="ARBA00023212"/>
    </source>
</evidence>
<dbReference type="SMART" id="SM01052">
    <property type="entry name" value="CAP_GLY"/>
    <property type="match status" value="1"/>
</dbReference>
<dbReference type="EMBL" id="GL883008">
    <property type="protein sequence ID" value="EGG23489.1"/>
    <property type="molecule type" value="Genomic_DNA"/>
</dbReference>
<dbReference type="GO" id="GO:0005634">
    <property type="term" value="C:nucleus"/>
    <property type="evidence" value="ECO:0007669"/>
    <property type="project" value="TreeGrafter"/>
</dbReference>
<feature type="compositionally biased region" description="Low complexity" evidence="9">
    <location>
        <begin position="110"/>
        <end position="139"/>
    </location>
</feature>
<feature type="coiled-coil region" evidence="8">
    <location>
        <begin position="399"/>
        <end position="575"/>
    </location>
</feature>
<keyword evidence="3" id="KW-0963">Cytoplasm</keyword>
<evidence type="ECO:0000313" key="12">
    <source>
        <dbReference type="Proteomes" id="UP000007797"/>
    </source>
</evidence>
<dbReference type="RefSeq" id="XP_004361340.1">
    <property type="nucleotide sequence ID" value="XM_004361283.1"/>
</dbReference>
<keyword evidence="6 8" id="KW-0175">Coiled coil</keyword>
<keyword evidence="12" id="KW-1185">Reference proteome</keyword>
<dbReference type="Gene3D" id="2.30.30.190">
    <property type="entry name" value="CAP Gly-rich-like domain"/>
    <property type="match status" value="1"/>
</dbReference>
<feature type="compositionally biased region" description="Low complexity" evidence="9">
    <location>
        <begin position="185"/>
        <end position="201"/>
    </location>
</feature>
<feature type="coiled-coil region" evidence="8">
    <location>
        <begin position="1218"/>
        <end position="1245"/>
    </location>
</feature>
<dbReference type="GO" id="GO:0005938">
    <property type="term" value="C:cell cortex"/>
    <property type="evidence" value="ECO:0007669"/>
    <property type="project" value="TreeGrafter"/>
</dbReference>
<keyword evidence="7" id="KW-0206">Cytoskeleton</keyword>
<dbReference type="InterPro" id="IPR000938">
    <property type="entry name" value="CAP-Gly_domain"/>
</dbReference>
<evidence type="ECO:0000256" key="9">
    <source>
        <dbReference type="SAM" id="MobiDB-lite"/>
    </source>
</evidence>
<dbReference type="OrthoDB" id="2130750at2759"/>
<dbReference type="Pfam" id="PF01302">
    <property type="entry name" value="CAP_GLY"/>
    <property type="match status" value="1"/>
</dbReference>
<feature type="compositionally biased region" description="Low complexity" evidence="9">
    <location>
        <begin position="318"/>
        <end position="330"/>
    </location>
</feature>
<dbReference type="InterPro" id="IPR036859">
    <property type="entry name" value="CAP-Gly_dom_sf"/>
</dbReference>
<dbReference type="PANTHER" id="PTHR18916:SF85">
    <property type="entry name" value="TUBULIN-FOLDING COFACTOR B"/>
    <property type="match status" value="1"/>
</dbReference>
<feature type="compositionally biased region" description="Low complexity" evidence="9">
    <location>
        <begin position="296"/>
        <end position="311"/>
    </location>
</feature>
<dbReference type="GO" id="GO:0030286">
    <property type="term" value="C:dynein complex"/>
    <property type="evidence" value="ECO:0007669"/>
    <property type="project" value="UniProtKB-KW"/>
</dbReference>
<dbReference type="GeneID" id="14875216"/>
<feature type="compositionally biased region" description="Acidic residues" evidence="9">
    <location>
        <begin position="352"/>
        <end position="361"/>
    </location>
</feature>
<dbReference type="STRING" id="1054147.F4PLR7"/>
<evidence type="ECO:0000256" key="3">
    <source>
        <dbReference type="ARBA" id="ARBA00022490"/>
    </source>
</evidence>
<evidence type="ECO:0000259" key="10">
    <source>
        <dbReference type="PROSITE" id="PS50245"/>
    </source>
</evidence>
<feature type="region of interest" description="Disordered" evidence="9">
    <location>
        <begin position="83"/>
        <end position="387"/>
    </location>
</feature>
<dbReference type="Pfam" id="PF12455">
    <property type="entry name" value="Dynactin"/>
    <property type="match status" value="1"/>
</dbReference>
<comment type="subcellular location">
    <subcellularLocation>
        <location evidence="1">Cytoplasm</location>
        <location evidence="1">Cytoskeleton</location>
    </subcellularLocation>
</comment>
<dbReference type="Proteomes" id="UP000007797">
    <property type="component" value="Unassembled WGS sequence"/>
</dbReference>
<feature type="compositionally biased region" description="Low complexity" evidence="9">
    <location>
        <begin position="268"/>
        <end position="284"/>
    </location>
</feature>
<sequence length="1537" mass="169759">MDEGRALPVGSRVQIKDKPELGTGTIKYVGMAKFQTGRWVGIELDTSVGRNDGTVQGEKYFDCRAAHGIFVKPNMVIVIETPSSSSSSLSDDIPLTISDLSSSMPPPSSSTPSSMLPPSSTSPLSSSTGLPSTSTSKPSGIRPPSSLGKRPSITPTTTTTTGASSAAAGSGIRPPSSLGKRPSVTPTTTNTTATTTTTTATDSGLKKPTSVSSKPSSSSPASTSPPATSTSPVPPVTAAVVAPAPAVPATPTPAPTPVVAEKEVSPVTTTTTTTTTPAPAAATTKESKIARPSGLKPPTTTTTPTPTPVVTEVEKPKPVITTTPTAAAPTPKEDQSPLSPSSDKKVQKVVQGEDDDEDSGDEVAAPVIATPLSPPKQSVQQQQQQQQINENVEKMMLAINELTEYKTKAQEQISEAQNTIKELKSEKEKAIREYEKQIQQIEKTLKDKEKEYESSVKHQQKHDESIEKQLSRVQVEWEKEKKELLEQISTINENVEMLTLDKEFAEEKVELAEGELEVVKEELELLKSQVEAQELERSAALESTDSGDALTSESAAVLKAQIEKLKETLVKLRDVTVNEKHENAKKFKEMEAMSRQLSTTIEKANKLESVLAQRSEEVEELKQALDDAQISDDLVADLSEKNIELNEKVVELTTTIADLEDMRDLASELEENQAAVEKALRSELHLKEVECLNMNGQLANSQLKTQEGDRTITQFRELVGRLQNRLEEMRRKEEEHAEQSNLWTMIQREMESKNIKLQHQVTKATSMEIDHQLEKSRGKEAESHLLIVSEFLPMESFSADNDAIRLLLLLKRIILKSELIQGYLYKTYKVEEILNLQQQEDVSQDDKQKHITLVKHSLAIIHLLDKLSITTTWLQETMQRCSVDAWMRAGRSIRDLEQQERVIDALLQLIKSEQYGASYPSTDLERIITKLETLLNNVFGDKIYKSEWSILLQFMLNIQYYMNQLMLTDIIMGAGSSSATTFLPHARMTSVVHVCRKVIKNLMCQPLLRTSSIVHDVMRQSQETLSTMFVQLNNGLVSVKDDPSHLQGIIAGIDQRARQLVADGDAAAANNAIGIDDFSDSQEEGSMTAVEKVFNRMDKQLGDIVETILAGDLQLSDKEKSDVLAAPHPWTIRAAQLKQALNEVGQLRDSLSGKDAEMLEFVKQLRAREADLLEEKRKEEALDKRIKTLLKNENDLTESLAKETQQRAETETTYKQAIVKLQKDRSNFENELKQLQIRYITLEKESSKKISQSSSAAAAAAQLSGIEIRQDNIETICLRKAIRHLRNENQRLKGLRSLQELSRLGIYDPLKPTTLLNQNNVQMNETDGGKEGGNKSMSLTTGKHIKFNEIVDYSKQVDSCIGELLETIVAPKVIDLAKGSKNNLQLLEEIEVKKQSLRHKFVQVKQLENKMTSLINQSINSSIPPAASPTSHHHHHHHQFGKLADSFVSTRVKSNIRNHRIGSITLPTTSTTTTIDSASSSSTSIANITPSSHSSLLFDKEIQKALSIDSSSITSIPLPVNLNGYKSFKDIHSIFAN</sequence>
<reference evidence="12" key="1">
    <citation type="journal article" date="2011" name="Genome Res.">
        <title>Phylogeny-wide analysis of social amoeba genomes highlights ancient origins for complex intercellular communication.</title>
        <authorList>
            <person name="Heidel A.J."/>
            <person name="Lawal H.M."/>
            <person name="Felder M."/>
            <person name="Schilde C."/>
            <person name="Helps N.R."/>
            <person name="Tunggal B."/>
            <person name="Rivero F."/>
            <person name="John U."/>
            <person name="Schleicher M."/>
            <person name="Eichinger L."/>
            <person name="Platzer M."/>
            <person name="Noegel A.A."/>
            <person name="Schaap P."/>
            <person name="Gloeckner G."/>
        </authorList>
    </citation>
    <scope>NUCLEOTIDE SEQUENCE [LARGE SCALE GENOMIC DNA]</scope>
    <source>
        <strain evidence="12">SH3</strain>
    </source>
</reference>
<protein>
    <submittedName>
        <fullName evidence="11">Dynactin 150 kDa subunit</fullName>
    </submittedName>
</protein>
<dbReference type="SUPFAM" id="SSF74924">
    <property type="entry name" value="Cap-Gly domain"/>
    <property type="match status" value="1"/>
</dbReference>
<dbReference type="GO" id="GO:0035371">
    <property type="term" value="C:microtubule plus-end"/>
    <property type="evidence" value="ECO:0007669"/>
    <property type="project" value="TreeGrafter"/>
</dbReference>
<feature type="compositionally biased region" description="Low complexity" evidence="9">
    <location>
        <begin position="208"/>
        <end position="244"/>
    </location>
</feature>
<feature type="compositionally biased region" description="Low complexity" evidence="9">
    <location>
        <begin position="83"/>
        <end position="103"/>
    </location>
</feature>
<proteinExistence type="inferred from homology"/>
<evidence type="ECO:0000256" key="6">
    <source>
        <dbReference type="ARBA" id="ARBA00023054"/>
    </source>
</evidence>
<feature type="domain" description="CAP-Gly" evidence="10">
    <location>
        <begin position="30"/>
        <end position="72"/>
    </location>
</feature>
<feature type="compositionally biased region" description="Pro residues" evidence="9">
    <location>
        <begin position="245"/>
        <end position="256"/>
    </location>
</feature>
<dbReference type="GO" id="GO:0031122">
    <property type="term" value="P:cytoplasmic microtubule organization"/>
    <property type="evidence" value="ECO:0007669"/>
    <property type="project" value="TreeGrafter"/>
</dbReference>
<feature type="compositionally biased region" description="Low complexity" evidence="9">
    <location>
        <begin position="150"/>
        <end position="177"/>
    </location>
</feature>
<evidence type="ECO:0000256" key="8">
    <source>
        <dbReference type="SAM" id="Coils"/>
    </source>
</evidence>
<dbReference type="PROSITE" id="PS50245">
    <property type="entry name" value="CAP_GLY_2"/>
    <property type="match status" value="1"/>
</dbReference>
<keyword evidence="5" id="KW-0243">Dynein</keyword>
<comment type="similarity">
    <text evidence="2">Belongs to the dynactin 150 kDa subunit family.</text>
</comment>